<evidence type="ECO:0000313" key="1">
    <source>
        <dbReference type="EMBL" id="MBB4743316.1"/>
    </source>
</evidence>
<evidence type="ECO:0000313" key="2">
    <source>
        <dbReference type="Proteomes" id="UP000546162"/>
    </source>
</evidence>
<dbReference type="Proteomes" id="UP000546162">
    <property type="component" value="Unassembled WGS sequence"/>
</dbReference>
<accession>A0A7W7H3G1</accession>
<keyword evidence="2" id="KW-1185">Reference proteome</keyword>
<dbReference type="EMBL" id="JACHNB010000001">
    <property type="protein sequence ID" value="MBB4743316.1"/>
    <property type="molecule type" value="Genomic_DNA"/>
</dbReference>
<organism evidence="1 2">
    <name type="scientific">Actinoplanes octamycinicus</name>
    <dbReference type="NCBI Taxonomy" id="135948"/>
    <lineage>
        <taxon>Bacteria</taxon>
        <taxon>Bacillati</taxon>
        <taxon>Actinomycetota</taxon>
        <taxon>Actinomycetes</taxon>
        <taxon>Micromonosporales</taxon>
        <taxon>Micromonosporaceae</taxon>
        <taxon>Actinoplanes</taxon>
    </lineage>
</organism>
<reference evidence="1 2" key="1">
    <citation type="submission" date="2020-08" db="EMBL/GenBank/DDBJ databases">
        <title>Sequencing the genomes of 1000 actinobacteria strains.</title>
        <authorList>
            <person name="Klenk H.-P."/>
        </authorList>
    </citation>
    <scope>NUCLEOTIDE SEQUENCE [LARGE SCALE GENOMIC DNA]</scope>
    <source>
        <strain evidence="1 2">DSM 45809</strain>
    </source>
</reference>
<sequence>MTDVAFTDVQKLLEDLDFPADKEEIVAHAEQNGGGPDSAAVRALRAMPLATYRNMSEIRSSVGLPPDEMPD</sequence>
<dbReference type="RefSeq" id="WP_185043604.1">
    <property type="nucleotide sequence ID" value="NZ_BAABFG010000005.1"/>
</dbReference>
<name>A0A7W7H3G1_9ACTN</name>
<evidence type="ECO:0008006" key="3">
    <source>
        <dbReference type="Google" id="ProtNLM"/>
    </source>
</evidence>
<dbReference type="Pfam" id="PF11387">
    <property type="entry name" value="DUF2795"/>
    <property type="match status" value="1"/>
</dbReference>
<dbReference type="InterPro" id="IPR021527">
    <property type="entry name" value="DUF2795"/>
</dbReference>
<proteinExistence type="predicted"/>
<comment type="caution">
    <text evidence="1">The sequence shown here is derived from an EMBL/GenBank/DDBJ whole genome shotgun (WGS) entry which is preliminary data.</text>
</comment>
<dbReference type="AlphaFoldDB" id="A0A7W7H3G1"/>
<gene>
    <name evidence="1" type="ORF">BJY16_006775</name>
</gene>
<protein>
    <recommendedName>
        <fullName evidence="3">DUF2795 domain-containing protein</fullName>
    </recommendedName>
</protein>